<dbReference type="InterPro" id="IPR022029">
    <property type="entry name" value="YoaR-like_PG-bd"/>
</dbReference>
<gene>
    <name evidence="4" type="ORF">SAMN02745248_01464</name>
</gene>
<dbReference type="RefSeq" id="WP_072903437.1">
    <property type="nucleotide sequence ID" value="NZ_FRAD01000011.1"/>
</dbReference>
<dbReference type="Pfam" id="PF12229">
    <property type="entry name" value="PG_binding_4"/>
    <property type="match status" value="1"/>
</dbReference>
<dbReference type="InterPro" id="IPR011098">
    <property type="entry name" value="G5_dom"/>
</dbReference>
<keyword evidence="2" id="KW-0472">Membrane</keyword>
<keyword evidence="1" id="KW-0732">Signal</keyword>
<protein>
    <submittedName>
        <fullName evidence="4">Vancomycin resistance protein YoaR, contains peptidoglycan-binding and VanW domains</fullName>
    </submittedName>
</protein>
<name>A0A1M6NS95_9CLOT</name>
<organism evidence="4 5">
    <name type="scientific">Hathewaya proteolytica DSM 3090</name>
    <dbReference type="NCBI Taxonomy" id="1121331"/>
    <lineage>
        <taxon>Bacteria</taxon>
        <taxon>Bacillati</taxon>
        <taxon>Bacillota</taxon>
        <taxon>Clostridia</taxon>
        <taxon>Eubacteriales</taxon>
        <taxon>Clostridiaceae</taxon>
        <taxon>Hathewaya</taxon>
    </lineage>
</organism>
<dbReference type="Proteomes" id="UP000183952">
    <property type="component" value="Unassembled WGS sequence"/>
</dbReference>
<dbReference type="STRING" id="1121331.SAMN02745248_01464"/>
<feature type="transmembrane region" description="Helical" evidence="2">
    <location>
        <begin position="15"/>
        <end position="37"/>
    </location>
</feature>
<proteinExistence type="predicted"/>
<evidence type="ECO:0000313" key="5">
    <source>
        <dbReference type="Proteomes" id="UP000183952"/>
    </source>
</evidence>
<keyword evidence="5" id="KW-1185">Reference proteome</keyword>
<dbReference type="Gene3D" id="2.20.230.10">
    <property type="entry name" value="Resuscitation-promoting factor rpfb"/>
    <property type="match status" value="1"/>
</dbReference>
<dbReference type="OrthoDB" id="9797191at2"/>
<keyword evidence="2" id="KW-0812">Transmembrane</keyword>
<dbReference type="InterPro" id="IPR052913">
    <property type="entry name" value="Glycopeptide_resist_protein"/>
</dbReference>
<dbReference type="Pfam" id="PF04294">
    <property type="entry name" value="VanW"/>
    <property type="match status" value="1"/>
</dbReference>
<accession>A0A1M6NS95</accession>
<evidence type="ECO:0000256" key="2">
    <source>
        <dbReference type="SAM" id="Phobius"/>
    </source>
</evidence>
<reference evidence="4 5" key="1">
    <citation type="submission" date="2016-11" db="EMBL/GenBank/DDBJ databases">
        <authorList>
            <person name="Jaros S."/>
            <person name="Januszkiewicz K."/>
            <person name="Wedrychowicz H."/>
        </authorList>
    </citation>
    <scope>NUCLEOTIDE SEQUENCE [LARGE SCALE GENOMIC DNA]</scope>
    <source>
        <strain evidence="4 5">DSM 3090</strain>
    </source>
</reference>
<dbReference type="SMART" id="SM01208">
    <property type="entry name" value="G5"/>
    <property type="match status" value="1"/>
</dbReference>
<feature type="domain" description="G5" evidence="3">
    <location>
        <begin position="378"/>
        <end position="458"/>
    </location>
</feature>
<keyword evidence="2" id="KW-1133">Transmembrane helix</keyword>
<evidence type="ECO:0000313" key="4">
    <source>
        <dbReference type="EMBL" id="SHJ98534.1"/>
    </source>
</evidence>
<dbReference type="Pfam" id="PF07501">
    <property type="entry name" value="G5"/>
    <property type="match status" value="1"/>
</dbReference>
<dbReference type="PANTHER" id="PTHR35788:SF1">
    <property type="entry name" value="EXPORTED PROTEIN"/>
    <property type="match status" value="1"/>
</dbReference>
<dbReference type="EMBL" id="FRAD01000011">
    <property type="protein sequence ID" value="SHJ98534.1"/>
    <property type="molecule type" value="Genomic_DNA"/>
</dbReference>
<dbReference type="InterPro" id="IPR007391">
    <property type="entry name" value="Vancomycin_resist_VanW"/>
</dbReference>
<evidence type="ECO:0000259" key="3">
    <source>
        <dbReference type="PROSITE" id="PS51109"/>
    </source>
</evidence>
<sequence length="470" mass="52784">MRPVRHSNNKKRNNIVLFSSVIGAIIIFIAAIIIYLYTYVNNWNNKIYPGVKVAHIDLSGKTKDEAKKIIQEGYVDKVLGKHIVINAKEKDYSVWYKEIGTDYDVDEIVNKAFQHGKEKNLFKKYKMIKNKEKNVLDINFSYDIEKVQPIIEAIKNDVNKNPVNPKLKREGGEFIVIPGEKGYSLREEELKKIISSSLSSDIRNSEIVIEAPIDTLEPKATKEDLEKVDTKISTFTTTFGSNKARTKNIKLSTDSINGLVLLPGDEFDFNKVVGERTAERGYETAHVIVGDKFVDGLGGGICQTSSTLYCAMLRANIDASVRDSHTIASSYVDIGQDATVSWGGPEYKFINTLKYPIYIEGYLGGNSLTFNVYSNSALGKYKYKVYSGDKKVLPATRTVIEDKNLEEGKTQVVKEAYDGHSATVYRETYENGVFVKKQKLYDAKIAPVNGTIKKGTKKVVTVEKEPTEEE</sequence>
<dbReference type="PANTHER" id="PTHR35788">
    <property type="entry name" value="EXPORTED PROTEIN-RELATED"/>
    <property type="match status" value="1"/>
</dbReference>
<dbReference type="AlphaFoldDB" id="A0A1M6NS95"/>
<evidence type="ECO:0000256" key="1">
    <source>
        <dbReference type="ARBA" id="ARBA00022729"/>
    </source>
</evidence>
<dbReference type="PROSITE" id="PS51109">
    <property type="entry name" value="G5"/>
    <property type="match status" value="1"/>
</dbReference>